<organism evidence="1 2">
    <name type="scientific">Indibacter alkaliphilus (strain CCUG 57479 / KCTC 22604 / LW1)</name>
    <dbReference type="NCBI Taxonomy" id="1189612"/>
    <lineage>
        <taxon>Bacteria</taxon>
        <taxon>Pseudomonadati</taxon>
        <taxon>Bacteroidota</taxon>
        <taxon>Cytophagia</taxon>
        <taxon>Cytophagales</taxon>
        <taxon>Cyclobacteriaceae</taxon>
    </lineage>
</organism>
<name>S2D5B7_INDAL</name>
<dbReference type="EMBL" id="ALWO02000052">
    <property type="protein sequence ID" value="EOZ92265.1"/>
    <property type="molecule type" value="Genomic_DNA"/>
</dbReference>
<keyword evidence="2" id="KW-1185">Reference proteome</keyword>
<dbReference type="AlphaFoldDB" id="S2D5B7"/>
<gene>
    <name evidence="1" type="ORF">A33Q_4358</name>
</gene>
<protein>
    <submittedName>
        <fullName evidence="1">Uncharacterized protein</fullName>
    </submittedName>
</protein>
<evidence type="ECO:0000313" key="2">
    <source>
        <dbReference type="Proteomes" id="UP000006073"/>
    </source>
</evidence>
<dbReference type="Proteomes" id="UP000006073">
    <property type="component" value="Unassembled WGS sequence"/>
</dbReference>
<comment type="caution">
    <text evidence="1">The sequence shown here is derived from an EMBL/GenBank/DDBJ whole genome shotgun (WGS) entry which is preliminary data.</text>
</comment>
<reference evidence="1 2" key="1">
    <citation type="journal article" date="2013" name="Genome Announc.">
        <title>Draft Genome Sequence of Indibacter alkaliphilus Strain LW1T, Isolated from Lonar Lake, a Haloalkaline Lake in the Buldana District of Maharashtra, India.</title>
        <authorList>
            <person name="Singh A."/>
            <person name="Kumar Jangir P."/>
            <person name="Sharma R."/>
            <person name="Singh A."/>
            <person name="Kumar Pinnaka A."/>
            <person name="Shivaji S."/>
        </authorList>
    </citation>
    <scope>NUCLEOTIDE SEQUENCE [LARGE SCALE GENOMIC DNA]</scope>
    <source>
        <strain evidence="2">CCUG 57479 / KCTC 22604 / LW1</strain>
    </source>
</reference>
<sequence length="49" mass="5591">MTPVLTSVQSSVKELNHQKFPGILYPYTQWKVKPEKDKSTEKQTPKAAC</sequence>
<evidence type="ECO:0000313" key="1">
    <source>
        <dbReference type="EMBL" id="EOZ92265.1"/>
    </source>
</evidence>
<accession>S2D5B7</accession>
<proteinExistence type="predicted"/>